<evidence type="ECO:0000313" key="2">
    <source>
        <dbReference type="Proteomes" id="UP000031192"/>
    </source>
</evidence>
<keyword evidence="2" id="KW-1185">Reference proteome</keyword>
<reference evidence="1 2" key="1">
    <citation type="journal article" date="2014" name="Proc. Natl. Acad. Sci. U.S.A.">
        <title>Trajectory and genomic determinants of fungal-pathogen speciation and host adaptation.</title>
        <authorList>
            <person name="Hu X."/>
            <person name="Xiao G."/>
            <person name="Zheng P."/>
            <person name="Shang Y."/>
            <person name="Su Y."/>
            <person name="Zhang X."/>
            <person name="Liu X."/>
            <person name="Zhan S."/>
            <person name="St Leger R.J."/>
            <person name="Wang C."/>
        </authorList>
    </citation>
    <scope>NUCLEOTIDE SEQUENCE [LARGE SCALE GENOMIC DNA]</scope>
    <source>
        <strain evidence="1 2">ARSEF 977</strain>
    </source>
</reference>
<dbReference type="Proteomes" id="UP000031192">
    <property type="component" value="Unassembled WGS sequence"/>
</dbReference>
<accession>A0A0B4H887</accession>
<proteinExistence type="predicted"/>
<comment type="caution">
    <text evidence="1">The sequence shown here is derived from an EMBL/GenBank/DDBJ whole genome shotgun (WGS) entry which is preliminary data.</text>
</comment>
<organism evidence="1 2">
    <name type="scientific">Metarhizium guizhouense (strain ARSEF 977)</name>
    <dbReference type="NCBI Taxonomy" id="1276136"/>
    <lineage>
        <taxon>Eukaryota</taxon>
        <taxon>Fungi</taxon>
        <taxon>Dikarya</taxon>
        <taxon>Ascomycota</taxon>
        <taxon>Pezizomycotina</taxon>
        <taxon>Sordariomycetes</taxon>
        <taxon>Hypocreomycetidae</taxon>
        <taxon>Hypocreales</taxon>
        <taxon>Clavicipitaceae</taxon>
        <taxon>Metarhizium</taxon>
    </lineage>
</organism>
<dbReference type="HOGENOM" id="CLU_2050186_0_0_1"/>
<evidence type="ECO:0000313" key="1">
    <source>
        <dbReference type="EMBL" id="KID88262.1"/>
    </source>
</evidence>
<sequence length="120" mass="12648">MAEQSAANCRRKQPPLSCQNCLPDQGDGQINEDGGQLLGAITGPTLSPRHAAAHERRSYVLFAVGLPLLVPASPSVGQPRSSLMIWGFGAQSDPNSVHGKVGLKDQWLAPGSSSTSSWRS</sequence>
<gene>
    <name evidence="1" type="ORF">MGU_04672</name>
</gene>
<name>A0A0B4H887_METGA</name>
<protein>
    <submittedName>
        <fullName evidence="1">Uncharacterized protein</fullName>
    </submittedName>
</protein>
<dbReference type="EMBL" id="AZNH01000012">
    <property type="protein sequence ID" value="KID88262.1"/>
    <property type="molecule type" value="Genomic_DNA"/>
</dbReference>
<dbReference type="AlphaFoldDB" id="A0A0B4H887"/>